<feature type="domain" description="Peptidase M16 C-terminal" evidence="2">
    <location>
        <begin position="199"/>
        <end position="341"/>
    </location>
</feature>
<evidence type="ECO:0000313" key="4">
    <source>
        <dbReference type="Proteomes" id="UP000314982"/>
    </source>
</evidence>
<dbReference type="SUPFAM" id="SSF63411">
    <property type="entry name" value="LuxS/MPP-like metallohydrolase"/>
    <property type="match status" value="2"/>
</dbReference>
<evidence type="ECO:0000313" key="3">
    <source>
        <dbReference type="Ensembl" id="ENSHHUP00000070699.1"/>
    </source>
</evidence>
<sequence>MKGIRGISKLSTRLYAAKAARKLDVSAEHVKFQPQEVQVTKLPSGLMIASLDNYSPASRIGVFVKAGCRYESPENQGVTHLLRLAANLTTKGASAFRICRGVEAVGGSLGVTSSRENMIYSVDCLRDHIDTVMEYLINVTTAPEFRPWEVSDLTPRVKMDKALAAQTPQMGVIEGLHGVAYKNALSNSLYCPDYMVGQVDADHMHNYIQNNFTSARMALVGLGVDHNVLKQVGEQFLNIRSGMGLAPHALNVRVQNGSSLVHSVVVSEGAAVGTDEAIVFSVLQHVLGAGPHIKRGSNSTSKLFQGVAKATADPFDASAFNSNYSDSGLFGVYTISQSAAAGDVSMMDFEDVDLRCICFCRTQLKAEYLMSLESSEGLLDAMGSQVLSGGVYHSHEAIAQKIDSVSATDVANAANKFVSGKKSMASSGNLIKTPFVDEI</sequence>
<dbReference type="Gene3D" id="3.30.830.10">
    <property type="entry name" value="Metalloenzyme, LuxS/M16 peptidase-like"/>
    <property type="match status" value="2"/>
</dbReference>
<dbReference type="Pfam" id="PF05193">
    <property type="entry name" value="Peptidase_M16_C"/>
    <property type="match status" value="1"/>
</dbReference>
<dbReference type="Proteomes" id="UP000314982">
    <property type="component" value="Unassembled WGS sequence"/>
</dbReference>
<dbReference type="Pfam" id="PF00675">
    <property type="entry name" value="Peptidase_M16"/>
    <property type="match status" value="1"/>
</dbReference>
<reference evidence="3" key="2">
    <citation type="submission" date="2025-08" db="UniProtKB">
        <authorList>
            <consortium name="Ensembl"/>
        </authorList>
    </citation>
    <scope>IDENTIFICATION</scope>
</reference>
<evidence type="ECO:0000259" key="1">
    <source>
        <dbReference type="Pfam" id="PF00675"/>
    </source>
</evidence>
<evidence type="ECO:0000259" key="2">
    <source>
        <dbReference type="Pfam" id="PF05193"/>
    </source>
</evidence>
<organism evidence="3 4">
    <name type="scientific">Hucho hucho</name>
    <name type="common">huchen</name>
    <dbReference type="NCBI Taxonomy" id="62062"/>
    <lineage>
        <taxon>Eukaryota</taxon>
        <taxon>Metazoa</taxon>
        <taxon>Chordata</taxon>
        <taxon>Craniata</taxon>
        <taxon>Vertebrata</taxon>
        <taxon>Euteleostomi</taxon>
        <taxon>Actinopterygii</taxon>
        <taxon>Neopterygii</taxon>
        <taxon>Teleostei</taxon>
        <taxon>Protacanthopterygii</taxon>
        <taxon>Salmoniformes</taxon>
        <taxon>Salmonidae</taxon>
        <taxon>Salmoninae</taxon>
        <taxon>Hucho</taxon>
    </lineage>
</organism>
<dbReference type="FunFam" id="3.30.830.10:FF:000039">
    <property type="entry name" value="Ubiquinol-cytochrome c reductase core subunit 2"/>
    <property type="match status" value="1"/>
</dbReference>
<reference evidence="4" key="1">
    <citation type="submission" date="2018-06" db="EMBL/GenBank/DDBJ databases">
        <title>Genome assembly of Danube salmon.</title>
        <authorList>
            <person name="Macqueen D.J."/>
            <person name="Gundappa M.K."/>
        </authorList>
    </citation>
    <scope>NUCLEOTIDE SEQUENCE [LARGE SCALE GENOMIC DNA]</scope>
</reference>
<dbReference type="InterPro" id="IPR050361">
    <property type="entry name" value="MPP/UQCRC_Complex"/>
</dbReference>
<keyword evidence="4" id="KW-1185">Reference proteome</keyword>
<dbReference type="InterPro" id="IPR011765">
    <property type="entry name" value="Pept_M16_N"/>
</dbReference>
<dbReference type="FunFam" id="3.30.830.10:FF:000018">
    <property type="entry name" value="Cytochrome b-c1 complex subunit 2, mitochondrial"/>
    <property type="match status" value="1"/>
</dbReference>
<dbReference type="GO" id="GO:0005739">
    <property type="term" value="C:mitochondrion"/>
    <property type="evidence" value="ECO:0007669"/>
    <property type="project" value="TreeGrafter"/>
</dbReference>
<reference evidence="3" key="3">
    <citation type="submission" date="2025-09" db="UniProtKB">
        <authorList>
            <consortium name="Ensembl"/>
        </authorList>
    </citation>
    <scope>IDENTIFICATION</scope>
</reference>
<dbReference type="GeneTree" id="ENSGT00940000154915"/>
<dbReference type="PANTHER" id="PTHR11851">
    <property type="entry name" value="METALLOPROTEASE"/>
    <property type="match status" value="1"/>
</dbReference>
<protein>
    <submittedName>
        <fullName evidence="3">Ubiquinol-cytochrome c reductase core protein 2b</fullName>
    </submittedName>
</protein>
<feature type="domain" description="Peptidase M16 N-terminal" evidence="1">
    <location>
        <begin position="48"/>
        <end position="193"/>
    </location>
</feature>
<dbReference type="GO" id="GO:0046872">
    <property type="term" value="F:metal ion binding"/>
    <property type="evidence" value="ECO:0007669"/>
    <property type="project" value="InterPro"/>
</dbReference>
<dbReference type="AlphaFoldDB" id="A0A4W5QE05"/>
<dbReference type="PANTHER" id="PTHR11851:SF226">
    <property type="entry name" value="CYTOCHROME B-C1 COMPLEX SUBUNIT 2, MITOCHONDRIAL"/>
    <property type="match status" value="1"/>
</dbReference>
<accession>A0A4W5QE05</accession>
<dbReference type="InterPro" id="IPR011249">
    <property type="entry name" value="Metalloenz_LuxS/M16"/>
</dbReference>
<dbReference type="Ensembl" id="ENSHHUT00000073048.1">
    <property type="protein sequence ID" value="ENSHHUP00000070699.1"/>
    <property type="gene ID" value="ENSHHUG00000041162.1"/>
</dbReference>
<dbReference type="InterPro" id="IPR007863">
    <property type="entry name" value="Peptidase_M16_C"/>
</dbReference>
<proteinExistence type="predicted"/>
<name>A0A4W5QE05_9TELE</name>